<evidence type="ECO:0000313" key="3">
    <source>
        <dbReference type="Proteomes" id="UP001320609"/>
    </source>
</evidence>
<gene>
    <name evidence="2" type="ORF">MLE19_17580</name>
</gene>
<feature type="transmembrane region" description="Helical" evidence="1">
    <location>
        <begin position="61"/>
        <end position="80"/>
    </location>
</feature>
<dbReference type="EMBL" id="JAKVTW010000016">
    <property type="protein sequence ID" value="MCH4813149.1"/>
    <property type="molecule type" value="Genomic_DNA"/>
</dbReference>
<organism evidence="2 3">
    <name type="scientific">Vreelandella neptunia</name>
    <dbReference type="NCBI Taxonomy" id="115551"/>
    <lineage>
        <taxon>Bacteria</taxon>
        <taxon>Pseudomonadati</taxon>
        <taxon>Pseudomonadota</taxon>
        <taxon>Gammaproteobacteria</taxon>
        <taxon>Oceanospirillales</taxon>
        <taxon>Halomonadaceae</taxon>
        <taxon>Vreelandella</taxon>
    </lineage>
</organism>
<feature type="transmembrane region" description="Helical" evidence="1">
    <location>
        <begin position="711"/>
        <end position="733"/>
    </location>
</feature>
<dbReference type="RefSeq" id="WP_240719433.1">
    <property type="nucleotide sequence ID" value="NZ_JAKVTW010000016.1"/>
</dbReference>
<keyword evidence="1" id="KW-0812">Transmembrane</keyword>
<protein>
    <submittedName>
        <fullName evidence="2">DotA/TraY family protein</fullName>
    </submittedName>
</protein>
<feature type="transmembrane region" description="Helical" evidence="1">
    <location>
        <begin position="674"/>
        <end position="699"/>
    </location>
</feature>
<evidence type="ECO:0000313" key="2">
    <source>
        <dbReference type="EMBL" id="MCH4813149.1"/>
    </source>
</evidence>
<keyword evidence="1" id="KW-1133">Transmembrane helix</keyword>
<feature type="transmembrane region" description="Helical" evidence="1">
    <location>
        <begin position="581"/>
        <end position="600"/>
    </location>
</feature>
<proteinExistence type="predicted"/>
<dbReference type="InterPro" id="IPR027628">
    <property type="entry name" value="DotA_TraY"/>
</dbReference>
<dbReference type="NCBIfam" id="TIGR04346">
    <property type="entry name" value="DotA_TraY"/>
    <property type="match status" value="1"/>
</dbReference>
<accession>A0ABS9SAM8</accession>
<sequence>MDETNTPGISPGLSSDIFSTPQGAAMDMAQLIWGDWIKLIFDDSASGSITMLTPIAGYMNFLAYILISVIMSYVLIAAVIKTASEGKIMGNGWSSVWLPLRTFLACFFIFPVGIGQASTISTVQVIVAWMGMVGSNAADRVASFAVENMARRVNTVNPQVGGFYAIKQLTNNATCAFSLEISDPTGNGKTLDLYGINPSNPRQDLPINSALAGYERVEIGRSGACGSISVNTDNEELRRELMAKILEYQNRAFHEIAVPLLASSEDNPASSYYWRGGYSTYASALEGYDSQTGSDSSNETLGRFYSVVDKQLEMTESYKSDMAEIIAKHTKSENDLITIKSDSGGNLLAKINTSVYNDVGWPYLGAYYTVISMALNDINDNSQLASNSIISRDIAGCMILHQRRGSEISSFRSYGERELDCPYNNYAEVSDLLTGSTDKIIASRNTGEIDNTRDAIDSLCTGAKNCSPERFEPVITQALSNAFFQNSEVIADSTTANTAMNVISLLGFGLNAKASMGFADIEDGIDANGFHGGTQLLPDGLSFTSQLGTRIVLIKWIWDSAKIFIDSVAETIAKSGTVIPIYSGVTAGLASLVTGALSEIDEALSPVFFSGIGMAYFLPMLPTLIWAMAFLSWLLMYAEAIFNAPLAVTLMATPEGEGIAGSRMERKIAMMAALILKPTLLVIGMLMSMAILMIGFVFLNQMFWMGGALTFGDSLLAIRAMIIIWFLIITVFMHNTFKITMTFADDSLEWFLGGIARSFGNNFDGNVMDNFKGNNEAIAGNPSNVTGKSVGIFGNEAGAKTGAMIGNIKGKNAEPSGE</sequence>
<keyword evidence="1" id="KW-0472">Membrane</keyword>
<reference evidence="2 3" key="1">
    <citation type="submission" date="2022-03" db="EMBL/GenBank/DDBJ databases">
        <title>Genomic signatures underlying metal tolerance in selected Arctic bacterial isolates.</title>
        <authorList>
            <person name="Thomas F.A."/>
            <person name="Venkatachalam S."/>
            <person name="Krishnan K.P."/>
        </authorList>
    </citation>
    <scope>NUCLEOTIDE SEQUENCE [LARGE SCALE GENOMIC DNA]</scope>
    <source>
        <strain evidence="2 3">HM116</strain>
    </source>
</reference>
<evidence type="ECO:0000256" key="1">
    <source>
        <dbReference type="SAM" id="Phobius"/>
    </source>
</evidence>
<dbReference type="Proteomes" id="UP001320609">
    <property type="component" value="Unassembled WGS sequence"/>
</dbReference>
<keyword evidence="3" id="KW-1185">Reference proteome</keyword>
<name>A0ABS9SAM8_9GAMM</name>
<feature type="transmembrane region" description="Helical" evidence="1">
    <location>
        <begin position="607"/>
        <end position="628"/>
    </location>
</feature>
<comment type="caution">
    <text evidence="2">The sequence shown here is derived from an EMBL/GenBank/DDBJ whole genome shotgun (WGS) entry which is preliminary data.</text>
</comment>
<feature type="transmembrane region" description="Helical" evidence="1">
    <location>
        <begin position="92"/>
        <end position="114"/>
    </location>
</feature>